<evidence type="ECO:0000313" key="15">
    <source>
        <dbReference type="EMBL" id="SEI57047.1"/>
    </source>
</evidence>
<gene>
    <name evidence="11" type="primary">pyrK</name>
    <name evidence="15" type="ORF">SAMN04487834_101014</name>
</gene>
<comment type="caution">
    <text evidence="11">Lacks conserved residue(s) required for the propagation of feature annotation.</text>
</comment>
<feature type="binding site" evidence="11 12">
    <location>
        <begin position="74"/>
        <end position="75"/>
    </location>
    <ligand>
        <name>FAD</name>
        <dbReference type="ChEBI" id="CHEBI:57692"/>
    </ligand>
</feature>
<dbReference type="OrthoDB" id="9778346at2"/>
<dbReference type="EMBL" id="FNYK01000010">
    <property type="protein sequence ID" value="SEI57047.1"/>
    <property type="molecule type" value="Genomic_DNA"/>
</dbReference>
<dbReference type="GO" id="GO:0044205">
    <property type="term" value="P:'de novo' UMP biosynthetic process"/>
    <property type="evidence" value="ECO:0007669"/>
    <property type="project" value="UniProtKB-UniRule"/>
</dbReference>
<dbReference type="Pfam" id="PF10418">
    <property type="entry name" value="DHODB_Fe-S_bind"/>
    <property type="match status" value="1"/>
</dbReference>
<keyword evidence="10 11" id="KW-0411">Iron-sulfur</keyword>
<dbReference type="SUPFAM" id="SSF63380">
    <property type="entry name" value="Riboflavin synthase domain-like"/>
    <property type="match status" value="1"/>
</dbReference>
<evidence type="ECO:0000256" key="12">
    <source>
        <dbReference type="PIRSR" id="PIRSR006816-1"/>
    </source>
</evidence>
<dbReference type="CDD" id="cd06218">
    <property type="entry name" value="DHOD_e_trans"/>
    <property type="match status" value="1"/>
</dbReference>
<feature type="binding site" evidence="11 13">
    <location>
        <position position="235"/>
    </location>
    <ligand>
        <name>[2Fe-2S] cluster</name>
        <dbReference type="ChEBI" id="CHEBI:190135"/>
    </ligand>
</feature>
<dbReference type="Pfam" id="PF00175">
    <property type="entry name" value="NAD_binding_1"/>
    <property type="match status" value="1"/>
</dbReference>
<keyword evidence="3 11" id="KW-0285">Flavoprotein</keyword>
<dbReference type="GO" id="GO:0046872">
    <property type="term" value="F:metal ion binding"/>
    <property type="evidence" value="ECO:0007669"/>
    <property type="project" value="UniProtKB-KW"/>
</dbReference>
<dbReference type="PROSITE" id="PS51384">
    <property type="entry name" value="FAD_FR"/>
    <property type="match status" value="1"/>
</dbReference>
<comment type="pathway">
    <text evidence="11">Pyrimidine metabolism; UMP biosynthesis via de novo pathway; orotate from (S)-dihydroorotate (NAD(+) route): step 1/1.</text>
</comment>
<dbReference type="Gene3D" id="2.10.240.10">
    <property type="entry name" value="Dihydroorotate dehydrogenase, electron transfer subunit"/>
    <property type="match status" value="1"/>
</dbReference>
<keyword evidence="6 11" id="KW-0274">FAD</keyword>
<comment type="cofactor">
    <cofactor evidence="11">
        <name>[2Fe-2S] cluster</name>
        <dbReference type="ChEBI" id="CHEBI:190135"/>
    </cofactor>
    <text evidence="11">Binds 1 [2Fe-2S] cluster per subunit.</text>
</comment>
<accession>A0A1H6RWX3</accession>
<organism evidence="15 16">
    <name type="scientific">Sharpea azabuensis</name>
    <dbReference type="NCBI Taxonomy" id="322505"/>
    <lineage>
        <taxon>Bacteria</taxon>
        <taxon>Bacillati</taxon>
        <taxon>Bacillota</taxon>
        <taxon>Erysipelotrichia</taxon>
        <taxon>Erysipelotrichales</taxon>
        <taxon>Coprobacillaceae</taxon>
        <taxon>Sharpea</taxon>
    </lineage>
</organism>
<comment type="subunit">
    <text evidence="11">Heterotetramer of 2 PyrK and 2 PyrD type B subunits.</text>
</comment>
<evidence type="ECO:0000256" key="11">
    <source>
        <dbReference type="HAMAP-Rule" id="MF_01211"/>
    </source>
</evidence>
<dbReference type="PANTHER" id="PTHR43513:SF3">
    <property type="entry name" value="DIHYDROOROTATE DEHYDROGENASE B (NAD(+)), ELECTRON TRANSFER SUBUNIT-RELATED"/>
    <property type="match status" value="1"/>
</dbReference>
<evidence type="ECO:0000256" key="10">
    <source>
        <dbReference type="ARBA" id="ARBA00023014"/>
    </source>
</evidence>
<feature type="binding site" evidence="11 13">
    <location>
        <position position="214"/>
    </location>
    <ligand>
        <name>[2Fe-2S] cluster</name>
        <dbReference type="ChEBI" id="CHEBI:190135"/>
    </ligand>
</feature>
<evidence type="ECO:0000256" key="8">
    <source>
        <dbReference type="ARBA" id="ARBA00022982"/>
    </source>
</evidence>
<comment type="cofactor">
    <cofactor evidence="13">
        <name>[2Fe-2S] cluster</name>
        <dbReference type="ChEBI" id="CHEBI:190135"/>
    </cofactor>
    <text evidence="13">Binds 1 [2Fe-2S] cluster per subunit.</text>
</comment>
<dbReference type="InterPro" id="IPR019480">
    <property type="entry name" value="Dihydroorotate_DH_Fe-S-bd"/>
</dbReference>
<dbReference type="Gene3D" id="2.40.30.10">
    <property type="entry name" value="Translation factors"/>
    <property type="match status" value="1"/>
</dbReference>
<keyword evidence="4 11" id="KW-0001">2Fe-2S</keyword>
<dbReference type="InterPro" id="IPR012165">
    <property type="entry name" value="Cyt_c3_hydrogenase_gsu"/>
</dbReference>
<evidence type="ECO:0000256" key="13">
    <source>
        <dbReference type="PIRSR" id="PIRSR006816-2"/>
    </source>
</evidence>
<evidence type="ECO:0000313" key="16">
    <source>
        <dbReference type="Proteomes" id="UP000183028"/>
    </source>
</evidence>
<dbReference type="PANTHER" id="PTHR43513">
    <property type="entry name" value="DIHYDROOROTATE DEHYDROGENASE B (NAD(+)), ELECTRON TRANSFER SUBUNIT"/>
    <property type="match status" value="1"/>
</dbReference>
<dbReference type="Gene3D" id="3.40.50.80">
    <property type="entry name" value="Nucleotide-binding domain of ferredoxin-NADP reductase (FNR) module"/>
    <property type="match status" value="1"/>
</dbReference>
<dbReference type="InterPro" id="IPR001433">
    <property type="entry name" value="OxRdtase_FAD/NAD-bd"/>
</dbReference>
<evidence type="ECO:0000256" key="9">
    <source>
        <dbReference type="ARBA" id="ARBA00023004"/>
    </source>
</evidence>
<dbReference type="AlphaFoldDB" id="A0A1H6RWX3"/>
<dbReference type="PIRSF" id="PIRSF006816">
    <property type="entry name" value="Cyc3_hyd_g"/>
    <property type="match status" value="1"/>
</dbReference>
<keyword evidence="5 11" id="KW-0479">Metal-binding</keyword>
<evidence type="ECO:0000256" key="5">
    <source>
        <dbReference type="ARBA" id="ARBA00022723"/>
    </source>
</evidence>
<dbReference type="InterPro" id="IPR050353">
    <property type="entry name" value="PyrK_electron_transfer"/>
</dbReference>
<keyword evidence="8 11" id="KW-0249">Electron transport</keyword>
<dbReference type="STRING" id="322505.SAMN04487836_1257"/>
<feature type="binding site" evidence="11 13">
    <location>
        <position position="222"/>
    </location>
    <ligand>
        <name>[2Fe-2S] cluster</name>
        <dbReference type="ChEBI" id="CHEBI:190135"/>
    </ligand>
</feature>
<dbReference type="InterPro" id="IPR023455">
    <property type="entry name" value="Dihydroorotate_DHASE_ETsu"/>
</dbReference>
<evidence type="ECO:0000256" key="3">
    <source>
        <dbReference type="ARBA" id="ARBA00022630"/>
    </source>
</evidence>
<dbReference type="HAMAP" id="MF_01211">
    <property type="entry name" value="DHODB_Fe_S_bind"/>
    <property type="match status" value="1"/>
</dbReference>
<dbReference type="GO" id="GO:0009055">
    <property type="term" value="F:electron transfer activity"/>
    <property type="evidence" value="ECO:0007669"/>
    <property type="project" value="UniProtKB-UniRule"/>
</dbReference>
<dbReference type="InterPro" id="IPR017927">
    <property type="entry name" value="FAD-bd_FR_type"/>
</dbReference>
<evidence type="ECO:0000259" key="14">
    <source>
        <dbReference type="PROSITE" id="PS51384"/>
    </source>
</evidence>
<keyword evidence="2 11" id="KW-0813">Transport</keyword>
<dbReference type="GO" id="GO:0050660">
    <property type="term" value="F:flavin adenine dinucleotide binding"/>
    <property type="evidence" value="ECO:0007669"/>
    <property type="project" value="InterPro"/>
</dbReference>
<dbReference type="RefSeq" id="WP_074731430.1">
    <property type="nucleotide sequence ID" value="NZ_FNYK01000010.1"/>
</dbReference>
<dbReference type="GO" id="GO:0016491">
    <property type="term" value="F:oxidoreductase activity"/>
    <property type="evidence" value="ECO:0007669"/>
    <property type="project" value="InterPro"/>
</dbReference>
<dbReference type="SUPFAM" id="SSF52343">
    <property type="entry name" value="Ferredoxin reductase-like, C-terminal NADP-linked domain"/>
    <property type="match status" value="1"/>
</dbReference>
<feature type="domain" description="FAD-binding FR-type" evidence="14">
    <location>
        <begin position="2"/>
        <end position="100"/>
    </location>
</feature>
<evidence type="ECO:0000256" key="7">
    <source>
        <dbReference type="ARBA" id="ARBA00022975"/>
    </source>
</evidence>
<keyword evidence="9 11" id="KW-0408">Iron</keyword>
<comment type="cofactor">
    <cofactor evidence="11 12">
        <name>FAD</name>
        <dbReference type="ChEBI" id="CHEBI:57692"/>
    </cofactor>
    <text evidence="11 12">Binds 1 FAD per subunit.</text>
</comment>
<dbReference type="InterPro" id="IPR017938">
    <property type="entry name" value="Riboflavin_synthase-like_b-brl"/>
</dbReference>
<feature type="binding site" evidence="11 13">
    <location>
        <position position="219"/>
    </location>
    <ligand>
        <name>[2Fe-2S] cluster</name>
        <dbReference type="ChEBI" id="CHEBI:190135"/>
    </ligand>
</feature>
<dbReference type="Proteomes" id="UP000183028">
    <property type="component" value="Unassembled WGS sequence"/>
</dbReference>
<evidence type="ECO:0000256" key="4">
    <source>
        <dbReference type="ARBA" id="ARBA00022714"/>
    </source>
</evidence>
<feature type="binding site" evidence="11 12">
    <location>
        <begin position="52"/>
        <end position="55"/>
    </location>
    <ligand>
        <name>FAD</name>
        <dbReference type="ChEBI" id="CHEBI:57692"/>
    </ligand>
</feature>
<dbReference type="UniPathway" id="UPA00070">
    <property type="reaction ID" value="UER00945"/>
</dbReference>
<protein>
    <recommendedName>
        <fullName evidence="11">Dihydroorotate dehydrogenase B (NAD(+)), electron transfer subunit</fullName>
    </recommendedName>
    <alternativeName>
        <fullName evidence="11">Dihydroorotate oxidase B, electron transfer subunit</fullName>
    </alternativeName>
</protein>
<name>A0A1H6RWX3_9FIRM</name>
<reference evidence="16" key="1">
    <citation type="submission" date="2016-10" db="EMBL/GenBank/DDBJ databases">
        <authorList>
            <person name="Varghese N."/>
        </authorList>
    </citation>
    <scope>NUCLEOTIDE SEQUENCE [LARGE SCALE GENOMIC DNA]</scope>
    <source>
        <strain evidence="16">DSM 20406</strain>
    </source>
</reference>
<comment type="function">
    <text evidence="11">Responsible for channeling the electrons from the oxidation of dihydroorotate from the FMN redox center in the PyrD type B subunit to the ultimate electron acceptor NAD(+).</text>
</comment>
<evidence type="ECO:0000256" key="6">
    <source>
        <dbReference type="ARBA" id="ARBA00022827"/>
    </source>
</evidence>
<keyword evidence="7 11" id="KW-0665">Pyrimidine biosynthesis</keyword>
<comment type="similarity">
    <text evidence="1 11">Belongs to the PyrK family.</text>
</comment>
<dbReference type="eggNOG" id="COG0543">
    <property type="taxonomic scope" value="Bacteria"/>
</dbReference>
<sequence>MASQTFMKVLSNKELIKDVFEMVVEGDTSAITTPGQFVNLKLNKYQEPYLRRPMSICDYDDHTLTMIYKVVGTGTKLLSEIRPGHKIDMLTGLGHGFVYQNEKSALLIGGGLGLPPLYKLAKELLKKGVDVKLVVGFASKKDAFYLDEFKDLCPVFVATMDGTLGTKGTVIDAIKENNLSYEHYYACGPLPMLKALAKFDDQHGSLSYEARMGCGFGACMGCSMEMKDGSSKRVCYEGPVFASSEVKIDG</sequence>
<evidence type="ECO:0000256" key="1">
    <source>
        <dbReference type="ARBA" id="ARBA00006422"/>
    </source>
</evidence>
<evidence type="ECO:0000256" key="2">
    <source>
        <dbReference type="ARBA" id="ARBA00022448"/>
    </source>
</evidence>
<keyword evidence="16" id="KW-1185">Reference proteome</keyword>
<dbReference type="InterPro" id="IPR039261">
    <property type="entry name" value="FNR_nucleotide-bd"/>
</dbReference>
<dbReference type="GO" id="GO:0051537">
    <property type="term" value="F:2 iron, 2 sulfur cluster binding"/>
    <property type="evidence" value="ECO:0007669"/>
    <property type="project" value="UniProtKB-KW"/>
</dbReference>
<proteinExistence type="inferred from homology"/>
<dbReference type="InterPro" id="IPR037117">
    <property type="entry name" value="Dihydroorotate_DH_ele_sf"/>
</dbReference>